<sequence>MKTIFLVKTEFSVPNQYAQTGLFWFSSGFSELMWLSLTPDFRLKPDFLFQIEMRKPNFWFLFDFSSLLKVDLTCAVCYANELFVGPAAKVWTSRAHSHNAQLTHSTRGRRRGEIREHKLDLVLLNWFLQLRLYFSIYRAKGTHTRYILPLPYSSTNYRPYQPYP</sequence>
<protein>
    <submittedName>
        <fullName evidence="1">Uncharacterized protein</fullName>
    </submittedName>
</protein>
<accession>A0A0A9GPN2</accession>
<name>A0A0A9GPN2_ARUDO</name>
<reference evidence="1" key="1">
    <citation type="submission" date="2014-09" db="EMBL/GenBank/DDBJ databases">
        <authorList>
            <person name="Magalhaes I.L.F."/>
            <person name="Oliveira U."/>
            <person name="Santos F.R."/>
            <person name="Vidigal T.H.D.A."/>
            <person name="Brescovit A.D."/>
            <person name="Santos A.J."/>
        </authorList>
    </citation>
    <scope>NUCLEOTIDE SEQUENCE</scope>
    <source>
        <tissue evidence="1">Shoot tissue taken approximately 20 cm above the soil surface</tissue>
    </source>
</reference>
<proteinExistence type="predicted"/>
<reference evidence="1" key="2">
    <citation type="journal article" date="2015" name="Data Brief">
        <title>Shoot transcriptome of the giant reed, Arundo donax.</title>
        <authorList>
            <person name="Barrero R.A."/>
            <person name="Guerrero F.D."/>
            <person name="Moolhuijzen P."/>
            <person name="Goolsby J.A."/>
            <person name="Tidwell J."/>
            <person name="Bellgard S.E."/>
            <person name="Bellgard M.I."/>
        </authorList>
    </citation>
    <scope>NUCLEOTIDE SEQUENCE</scope>
    <source>
        <tissue evidence="1">Shoot tissue taken approximately 20 cm above the soil surface</tissue>
    </source>
</reference>
<dbReference type="AlphaFoldDB" id="A0A0A9GPN2"/>
<dbReference type="EMBL" id="GBRH01172512">
    <property type="protein sequence ID" value="JAE25384.1"/>
    <property type="molecule type" value="Transcribed_RNA"/>
</dbReference>
<evidence type="ECO:0000313" key="1">
    <source>
        <dbReference type="EMBL" id="JAE25384.1"/>
    </source>
</evidence>
<organism evidence="1">
    <name type="scientific">Arundo donax</name>
    <name type="common">Giant reed</name>
    <name type="synonym">Donax arundinaceus</name>
    <dbReference type="NCBI Taxonomy" id="35708"/>
    <lineage>
        <taxon>Eukaryota</taxon>
        <taxon>Viridiplantae</taxon>
        <taxon>Streptophyta</taxon>
        <taxon>Embryophyta</taxon>
        <taxon>Tracheophyta</taxon>
        <taxon>Spermatophyta</taxon>
        <taxon>Magnoliopsida</taxon>
        <taxon>Liliopsida</taxon>
        <taxon>Poales</taxon>
        <taxon>Poaceae</taxon>
        <taxon>PACMAD clade</taxon>
        <taxon>Arundinoideae</taxon>
        <taxon>Arundineae</taxon>
        <taxon>Arundo</taxon>
    </lineage>
</organism>